<name>A0A7D5QA24_9EURY</name>
<gene>
    <name evidence="1" type="ORF">HUG12_01995</name>
</gene>
<dbReference type="EMBL" id="CP058579">
    <property type="protein sequence ID" value="QLG60580.1"/>
    <property type="molecule type" value="Genomic_DNA"/>
</dbReference>
<dbReference type="Proteomes" id="UP000509626">
    <property type="component" value="Chromosome"/>
</dbReference>
<keyword evidence="2" id="KW-1185">Reference proteome</keyword>
<organism evidence="1 2">
    <name type="scientific">Halorarum salinum</name>
    <dbReference type="NCBI Taxonomy" id="2743089"/>
    <lineage>
        <taxon>Archaea</taxon>
        <taxon>Methanobacteriati</taxon>
        <taxon>Methanobacteriota</taxon>
        <taxon>Stenosarchaea group</taxon>
        <taxon>Halobacteria</taxon>
        <taxon>Halobacteriales</taxon>
        <taxon>Haloferacaceae</taxon>
        <taxon>Halorarum</taxon>
    </lineage>
</organism>
<dbReference type="RefSeq" id="WP_179267166.1">
    <property type="nucleotide sequence ID" value="NZ_CP058579.1"/>
</dbReference>
<accession>A0A7D5QA24</accession>
<dbReference type="KEGG" id="halu:HUG12_01995"/>
<evidence type="ECO:0000313" key="2">
    <source>
        <dbReference type="Proteomes" id="UP000509626"/>
    </source>
</evidence>
<protein>
    <submittedName>
        <fullName evidence="1">Uncharacterized protein</fullName>
    </submittedName>
</protein>
<proteinExistence type="predicted"/>
<dbReference type="AlphaFoldDB" id="A0A7D5QA24"/>
<sequence length="84" mass="8948">MSIDWGPFVFLHLADVEDGAGDPIDTFGDLNVDIDVAGEGLDGADRRYLEESVGRSAVYDLVTPAHACEPNLRLTGASEPSDGR</sequence>
<evidence type="ECO:0000313" key="1">
    <source>
        <dbReference type="EMBL" id="QLG60580.1"/>
    </source>
</evidence>
<reference evidence="1 2" key="1">
    <citation type="submission" date="2020-06" db="EMBL/GenBank/DDBJ databases">
        <title>NJ-3-1, isolated from saline soil.</title>
        <authorList>
            <person name="Cui H.L."/>
            <person name="Shi X."/>
        </authorList>
    </citation>
    <scope>NUCLEOTIDE SEQUENCE [LARGE SCALE GENOMIC DNA]</scope>
    <source>
        <strain evidence="1 2">NJ-3-1</strain>
    </source>
</reference>
<dbReference type="GeneID" id="56036192"/>